<dbReference type="AlphaFoldDB" id="A0A3S3MPS8"/>
<keyword evidence="4" id="KW-0808">Transferase</keyword>
<reference evidence="4 5" key="1">
    <citation type="journal article" date="2019" name="Nat. Plants">
        <title>Stout camphor tree genome fills gaps in understanding of flowering plant genome evolution.</title>
        <authorList>
            <person name="Chaw S.M."/>
            <person name="Liu Y.C."/>
            <person name="Wu Y.W."/>
            <person name="Wang H.Y."/>
            <person name="Lin C.I."/>
            <person name="Wu C.S."/>
            <person name="Ke H.M."/>
            <person name="Chang L.Y."/>
            <person name="Hsu C.Y."/>
            <person name="Yang H.T."/>
            <person name="Sudianto E."/>
            <person name="Hsu M.H."/>
            <person name="Wu K.P."/>
            <person name="Wang L.N."/>
            <person name="Leebens-Mack J.H."/>
            <person name="Tsai I.J."/>
        </authorList>
    </citation>
    <scope>NUCLEOTIDE SEQUENCE [LARGE SCALE GENOMIC DNA]</scope>
    <source>
        <strain evidence="5">cv. Chaw 1501</strain>
        <tissue evidence="4">Young leaves</tissue>
    </source>
</reference>
<evidence type="ECO:0000313" key="5">
    <source>
        <dbReference type="Proteomes" id="UP000283530"/>
    </source>
</evidence>
<keyword evidence="4" id="KW-0675">Receptor</keyword>
<name>A0A3S3MPS8_9MAGN</name>
<dbReference type="Gene3D" id="3.80.10.10">
    <property type="entry name" value="Ribonuclease Inhibitor"/>
    <property type="match status" value="1"/>
</dbReference>
<gene>
    <name evidence="4" type="ORF">CKAN_01270600</name>
</gene>
<sequence length="90" mass="10523">MKGKNVRDNQCLRNLKNQLQDPNNYLSSWIFANLTEGFICEFNGIEFWHPHENRVINIRLSNMGLQGQFPLSLENCTESLAQPSFRNHPF</sequence>
<keyword evidence="4" id="KW-0418">Kinase</keyword>
<comment type="caution">
    <text evidence="4">The sequence shown here is derived from an EMBL/GenBank/DDBJ whole genome shotgun (WGS) entry which is preliminary data.</text>
</comment>
<dbReference type="OrthoDB" id="2151624at2759"/>
<protein>
    <submittedName>
        <fullName evidence="4">Putative inactive leucine-rich repeat receptor-like protein kinase</fullName>
    </submittedName>
</protein>
<accession>A0A3S3MPS8</accession>
<keyword evidence="5" id="KW-1185">Reference proteome</keyword>
<evidence type="ECO:0000259" key="3">
    <source>
        <dbReference type="Pfam" id="PF08263"/>
    </source>
</evidence>
<feature type="domain" description="Leucine-rich repeat-containing N-terminal plant-type" evidence="3">
    <location>
        <begin position="8"/>
        <end position="45"/>
    </location>
</feature>
<evidence type="ECO:0000256" key="2">
    <source>
        <dbReference type="ARBA" id="ARBA00022737"/>
    </source>
</evidence>
<dbReference type="GO" id="GO:0016301">
    <property type="term" value="F:kinase activity"/>
    <property type="evidence" value="ECO:0007669"/>
    <property type="project" value="UniProtKB-KW"/>
</dbReference>
<keyword evidence="2" id="KW-0677">Repeat</keyword>
<dbReference type="EMBL" id="QPKB01000004">
    <property type="protein sequence ID" value="RWR83925.1"/>
    <property type="molecule type" value="Genomic_DNA"/>
</dbReference>
<organism evidence="4 5">
    <name type="scientific">Cinnamomum micranthum f. kanehirae</name>
    <dbReference type="NCBI Taxonomy" id="337451"/>
    <lineage>
        <taxon>Eukaryota</taxon>
        <taxon>Viridiplantae</taxon>
        <taxon>Streptophyta</taxon>
        <taxon>Embryophyta</taxon>
        <taxon>Tracheophyta</taxon>
        <taxon>Spermatophyta</taxon>
        <taxon>Magnoliopsida</taxon>
        <taxon>Magnoliidae</taxon>
        <taxon>Laurales</taxon>
        <taxon>Lauraceae</taxon>
        <taxon>Cinnamomum</taxon>
    </lineage>
</organism>
<dbReference type="STRING" id="337451.A0A3S3MPS8"/>
<dbReference type="Pfam" id="PF08263">
    <property type="entry name" value="LRRNT_2"/>
    <property type="match status" value="1"/>
</dbReference>
<dbReference type="InterPro" id="IPR013210">
    <property type="entry name" value="LRR_N_plant-typ"/>
</dbReference>
<dbReference type="InterPro" id="IPR032675">
    <property type="entry name" value="LRR_dom_sf"/>
</dbReference>
<evidence type="ECO:0000256" key="1">
    <source>
        <dbReference type="ARBA" id="ARBA00022614"/>
    </source>
</evidence>
<proteinExistence type="predicted"/>
<dbReference type="Proteomes" id="UP000283530">
    <property type="component" value="Unassembled WGS sequence"/>
</dbReference>
<keyword evidence="1" id="KW-0433">Leucine-rich repeat</keyword>
<evidence type="ECO:0000313" key="4">
    <source>
        <dbReference type="EMBL" id="RWR83925.1"/>
    </source>
</evidence>